<dbReference type="PRINTS" id="PR00463">
    <property type="entry name" value="EP450I"/>
</dbReference>
<evidence type="ECO:0000256" key="5">
    <source>
        <dbReference type="ARBA" id="ARBA00023004"/>
    </source>
</evidence>
<name>A0A813XM19_9BILA</name>
<protein>
    <recommendedName>
        <fullName evidence="11">Cytochrome P450</fullName>
    </recommendedName>
</protein>
<gene>
    <name evidence="9" type="ORF">ZHD862_LOCUS5939</name>
</gene>
<comment type="similarity">
    <text evidence="1 8">Belongs to the cytochrome P450 family.</text>
</comment>
<organism evidence="9 10">
    <name type="scientific">Rotaria sordida</name>
    <dbReference type="NCBI Taxonomy" id="392033"/>
    <lineage>
        <taxon>Eukaryota</taxon>
        <taxon>Metazoa</taxon>
        <taxon>Spiralia</taxon>
        <taxon>Gnathifera</taxon>
        <taxon>Rotifera</taxon>
        <taxon>Eurotatoria</taxon>
        <taxon>Bdelloidea</taxon>
        <taxon>Philodinida</taxon>
        <taxon>Philodinidae</taxon>
        <taxon>Rotaria</taxon>
    </lineage>
</organism>
<keyword evidence="4 8" id="KW-0560">Oxidoreductase</keyword>
<dbReference type="GO" id="GO:0016705">
    <property type="term" value="F:oxidoreductase activity, acting on paired donors, with incorporation or reduction of molecular oxygen"/>
    <property type="evidence" value="ECO:0007669"/>
    <property type="project" value="InterPro"/>
</dbReference>
<comment type="caution">
    <text evidence="9">The sequence shown here is derived from an EMBL/GenBank/DDBJ whole genome shotgun (WGS) entry which is preliminary data.</text>
</comment>
<dbReference type="PRINTS" id="PR00385">
    <property type="entry name" value="P450"/>
</dbReference>
<dbReference type="InterPro" id="IPR017972">
    <property type="entry name" value="Cyt_P450_CS"/>
</dbReference>
<evidence type="ECO:0000313" key="9">
    <source>
        <dbReference type="EMBL" id="CAF0872245.1"/>
    </source>
</evidence>
<dbReference type="InterPro" id="IPR001128">
    <property type="entry name" value="Cyt_P450"/>
</dbReference>
<evidence type="ECO:0000256" key="3">
    <source>
        <dbReference type="ARBA" id="ARBA00022723"/>
    </source>
</evidence>
<keyword evidence="2 7" id="KW-0349">Heme</keyword>
<dbReference type="Gene3D" id="1.10.630.10">
    <property type="entry name" value="Cytochrome P450"/>
    <property type="match status" value="2"/>
</dbReference>
<dbReference type="GO" id="GO:0004497">
    <property type="term" value="F:monooxygenase activity"/>
    <property type="evidence" value="ECO:0007669"/>
    <property type="project" value="UniProtKB-KW"/>
</dbReference>
<accession>A0A813XM19</accession>
<reference evidence="9" key="1">
    <citation type="submission" date="2021-02" db="EMBL/GenBank/DDBJ databases">
        <authorList>
            <person name="Nowell W R."/>
        </authorList>
    </citation>
    <scope>NUCLEOTIDE SEQUENCE</scope>
</reference>
<dbReference type="PANTHER" id="PTHR24291">
    <property type="entry name" value="CYTOCHROME P450 FAMILY 4"/>
    <property type="match status" value="1"/>
</dbReference>
<keyword evidence="6 8" id="KW-0503">Monooxygenase</keyword>
<dbReference type="SUPFAM" id="SSF48264">
    <property type="entry name" value="Cytochrome P450"/>
    <property type="match status" value="1"/>
</dbReference>
<proteinExistence type="inferred from homology"/>
<dbReference type="PANTHER" id="PTHR24291:SF50">
    <property type="entry name" value="BIFUNCTIONAL ALBAFLAVENONE MONOOXYGENASE_TERPENE SYNTHASE"/>
    <property type="match status" value="1"/>
</dbReference>
<dbReference type="AlphaFoldDB" id="A0A813XM19"/>
<dbReference type="InterPro" id="IPR036396">
    <property type="entry name" value="Cyt_P450_sf"/>
</dbReference>
<dbReference type="InterPro" id="IPR050196">
    <property type="entry name" value="Cytochrome_P450_Monoox"/>
</dbReference>
<evidence type="ECO:0008006" key="11">
    <source>
        <dbReference type="Google" id="ProtNLM"/>
    </source>
</evidence>
<feature type="binding site" description="axial binding residue" evidence="7">
    <location>
        <position position="339"/>
    </location>
    <ligand>
        <name>heme</name>
        <dbReference type="ChEBI" id="CHEBI:30413"/>
    </ligand>
    <ligandPart>
        <name>Fe</name>
        <dbReference type="ChEBI" id="CHEBI:18248"/>
    </ligandPart>
</feature>
<dbReference type="Pfam" id="PF00067">
    <property type="entry name" value="p450"/>
    <property type="match status" value="2"/>
</dbReference>
<dbReference type="InterPro" id="IPR002401">
    <property type="entry name" value="Cyt_P450_E_grp-I"/>
</dbReference>
<comment type="cofactor">
    <cofactor evidence="7">
        <name>heme</name>
        <dbReference type="ChEBI" id="CHEBI:30413"/>
    </cofactor>
</comment>
<dbReference type="GO" id="GO:0020037">
    <property type="term" value="F:heme binding"/>
    <property type="evidence" value="ECO:0007669"/>
    <property type="project" value="InterPro"/>
</dbReference>
<evidence type="ECO:0000256" key="8">
    <source>
        <dbReference type="RuleBase" id="RU000461"/>
    </source>
</evidence>
<evidence type="ECO:0000256" key="7">
    <source>
        <dbReference type="PIRSR" id="PIRSR602401-1"/>
    </source>
</evidence>
<dbReference type="Proteomes" id="UP000663864">
    <property type="component" value="Unassembled WGS sequence"/>
</dbReference>
<evidence type="ECO:0000313" key="10">
    <source>
        <dbReference type="Proteomes" id="UP000663864"/>
    </source>
</evidence>
<dbReference type="PROSITE" id="PS00086">
    <property type="entry name" value="CYTOCHROME_P450"/>
    <property type="match status" value="1"/>
</dbReference>
<sequence>MGFLRGVPPNTATLTMQAEFGDVYQYWIGPLRVIGVCNVEDIQYIFAHRHIYEKSSSHMDRLRVFLPDSLVSTTGANYKRHATIVLSLFRGAKVLSNLNLIYDCTDKLLDVWGSQADDPNYIHLDIVKDCQNLLLDIFCFIGFDYDLQTLGNDDSSQSNRLKKSLKDYLDVIALALLLPVTIAKIYVKFNSRYRQALNVIREYTDRIIEQEQSKGSETILERKRKCLIASLVGSRQQDEKIELALPEEKRKDCVIQEVLRFVPPAISTIRSVTSDDRLPASGAQLYKDDEVIINIYNLTRDKRYWKIDPDLFYPERFQGEDKDHHPFTLIPFGGGHRQCIGQDLARFELKAIIARLMQRVTFGDGGPQNHLKSSHADYNPPESISFSNQLQLLAEVDHLA</sequence>
<evidence type="ECO:0000256" key="1">
    <source>
        <dbReference type="ARBA" id="ARBA00010617"/>
    </source>
</evidence>
<keyword evidence="3 7" id="KW-0479">Metal-binding</keyword>
<evidence type="ECO:0000256" key="6">
    <source>
        <dbReference type="ARBA" id="ARBA00023033"/>
    </source>
</evidence>
<dbReference type="EMBL" id="CAJNOT010000162">
    <property type="protein sequence ID" value="CAF0872245.1"/>
    <property type="molecule type" value="Genomic_DNA"/>
</dbReference>
<dbReference type="GO" id="GO:0005506">
    <property type="term" value="F:iron ion binding"/>
    <property type="evidence" value="ECO:0007669"/>
    <property type="project" value="InterPro"/>
</dbReference>
<dbReference type="CDD" id="cd00302">
    <property type="entry name" value="cytochrome_P450"/>
    <property type="match status" value="1"/>
</dbReference>
<keyword evidence="5 7" id="KW-0408">Iron</keyword>
<evidence type="ECO:0000256" key="2">
    <source>
        <dbReference type="ARBA" id="ARBA00022617"/>
    </source>
</evidence>
<evidence type="ECO:0000256" key="4">
    <source>
        <dbReference type="ARBA" id="ARBA00023002"/>
    </source>
</evidence>